<evidence type="ECO:0000256" key="2">
    <source>
        <dbReference type="ARBA" id="ARBA00022448"/>
    </source>
</evidence>
<evidence type="ECO:0000256" key="7">
    <source>
        <dbReference type="SAM" id="Phobius"/>
    </source>
</evidence>
<feature type="transmembrane region" description="Helical" evidence="7">
    <location>
        <begin position="340"/>
        <end position="358"/>
    </location>
</feature>
<dbReference type="SUPFAM" id="SSF103473">
    <property type="entry name" value="MFS general substrate transporter"/>
    <property type="match status" value="1"/>
</dbReference>
<evidence type="ECO:0000313" key="10">
    <source>
        <dbReference type="Proteomes" id="UP001264335"/>
    </source>
</evidence>
<dbReference type="GO" id="GO:0005886">
    <property type="term" value="C:plasma membrane"/>
    <property type="evidence" value="ECO:0007669"/>
    <property type="project" value="UniProtKB-SubCell"/>
</dbReference>
<name>A0ABD5FCX6_ENTAV</name>
<feature type="transmembrane region" description="Helical" evidence="7">
    <location>
        <begin position="364"/>
        <end position="386"/>
    </location>
</feature>
<dbReference type="Proteomes" id="UP001264335">
    <property type="component" value="Unassembled WGS sequence"/>
</dbReference>
<dbReference type="Pfam" id="PF07690">
    <property type="entry name" value="MFS_1"/>
    <property type="match status" value="1"/>
</dbReference>
<gene>
    <name evidence="9" type="ORF">P7D79_18965</name>
</gene>
<keyword evidence="3" id="KW-1003">Cell membrane</keyword>
<accession>A0ABD5FCX6</accession>
<dbReference type="InterPro" id="IPR011701">
    <property type="entry name" value="MFS"/>
</dbReference>
<evidence type="ECO:0000256" key="6">
    <source>
        <dbReference type="ARBA" id="ARBA00023136"/>
    </source>
</evidence>
<keyword evidence="6 7" id="KW-0472">Membrane</keyword>
<feature type="transmembrane region" description="Helical" evidence="7">
    <location>
        <begin position="136"/>
        <end position="157"/>
    </location>
</feature>
<organism evidence="9 10">
    <name type="scientific">Enterococcus avium</name>
    <name type="common">Streptococcus avium</name>
    <dbReference type="NCBI Taxonomy" id="33945"/>
    <lineage>
        <taxon>Bacteria</taxon>
        <taxon>Bacillati</taxon>
        <taxon>Bacillota</taxon>
        <taxon>Bacilli</taxon>
        <taxon>Lactobacillales</taxon>
        <taxon>Enterococcaceae</taxon>
        <taxon>Enterococcus</taxon>
    </lineage>
</organism>
<feature type="transmembrane region" description="Helical" evidence="7">
    <location>
        <begin position="102"/>
        <end position="124"/>
    </location>
</feature>
<dbReference type="CDD" id="cd17490">
    <property type="entry name" value="MFS_YxlH_like"/>
    <property type="match status" value="1"/>
</dbReference>
<comment type="caution">
    <text evidence="9">The sequence shown here is derived from an EMBL/GenBank/DDBJ whole genome shotgun (WGS) entry which is preliminary data.</text>
</comment>
<feature type="domain" description="Major facilitator superfamily (MFS) profile" evidence="8">
    <location>
        <begin position="209"/>
        <end position="395"/>
    </location>
</feature>
<dbReference type="Gene3D" id="1.20.1250.20">
    <property type="entry name" value="MFS general substrate transporter like domains"/>
    <property type="match status" value="1"/>
</dbReference>
<protein>
    <submittedName>
        <fullName evidence="9">MFS transporter</fullName>
    </submittedName>
</protein>
<evidence type="ECO:0000256" key="3">
    <source>
        <dbReference type="ARBA" id="ARBA00022475"/>
    </source>
</evidence>
<keyword evidence="5 7" id="KW-1133">Transmembrane helix</keyword>
<feature type="transmembrane region" description="Helical" evidence="7">
    <location>
        <begin position="77"/>
        <end position="96"/>
    </location>
</feature>
<dbReference type="AlphaFoldDB" id="A0ABD5FCX6"/>
<evidence type="ECO:0000256" key="5">
    <source>
        <dbReference type="ARBA" id="ARBA00022989"/>
    </source>
</evidence>
<feature type="transmembrane region" description="Helical" evidence="7">
    <location>
        <begin position="36"/>
        <end position="56"/>
    </location>
</feature>
<dbReference type="RefSeq" id="WP_192935258.1">
    <property type="nucleotide sequence ID" value="NZ_JADPDV010000006.1"/>
</dbReference>
<dbReference type="InterPro" id="IPR036259">
    <property type="entry name" value="MFS_trans_sf"/>
</dbReference>
<comment type="subcellular location">
    <subcellularLocation>
        <location evidence="1">Cell membrane</location>
        <topology evidence="1">Multi-pass membrane protein</topology>
    </subcellularLocation>
</comment>
<evidence type="ECO:0000256" key="4">
    <source>
        <dbReference type="ARBA" id="ARBA00022692"/>
    </source>
</evidence>
<dbReference type="InterPro" id="IPR050171">
    <property type="entry name" value="MFS_Transporters"/>
</dbReference>
<dbReference type="InterPro" id="IPR020846">
    <property type="entry name" value="MFS_dom"/>
</dbReference>
<evidence type="ECO:0000313" key="9">
    <source>
        <dbReference type="EMBL" id="MDT2516309.1"/>
    </source>
</evidence>
<proteinExistence type="predicted"/>
<reference evidence="9 10" key="1">
    <citation type="submission" date="2023-03" db="EMBL/GenBank/DDBJ databases">
        <authorList>
            <person name="Shen W."/>
            <person name="Cai J."/>
        </authorList>
    </citation>
    <scope>NUCLEOTIDE SEQUENCE [LARGE SCALE GENOMIC DNA]</scope>
    <source>
        <strain evidence="9 10">Y2</strain>
    </source>
</reference>
<dbReference type="PANTHER" id="PTHR23517">
    <property type="entry name" value="RESISTANCE PROTEIN MDTM, PUTATIVE-RELATED-RELATED"/>
    <property type="match status" value="1"/>
</dbReference>
<evidence type="ECO:0000259" key="8">
    <source>
        <dbReference type="PROSITE" id="PS50850"/>
    </source>
</evidence>
<sequence length="395" mass="43359">MKGVFIIKKQEQKILLIIVALFWFAQYVYIPYQTPYLAAISVSTSFIGVIVGSYGISQLALRLPVGILADLRPNHRLFISLGTLCAGIASLFRFFFQSGTGFLLGNIFSGFASATWISFMVYYLSLHDNQMQTAATGKIIMMNNIGMLIGFITSSLLYNHIGMANICLLSVLGGFSGFVISLKLKKTKSNVEIAVNVKELLAVGKQPKLILFSFLALIQQGIQMSTTMSFTNQLIKEQGATDFQVGLSSITYMLSAVIFSRIGSDISLNSQRRKWLTFTSFGLLALYCFTVPLVNALPFFYLLQLIPGVGTGILFSLLTSEAMEGIELNKKSSAMGFFQAIYAIGMTLFPVIVGAINNAMNLKIAYWVLAGTSLVGGVVVLVYYTVQKKKENFKS</sequence>
<feature type="transmembrane region" description="Helical" evidence="7">
    <location>
        <begin position="275"/>
        <end position="293"/>
    </location>
</feature>
<feature type="transmembrane region" description="Helical" evidence="7">
    <location>
        <begin position="163"/>
        <end position="182"/>
    </location>
</feature>
<keyword evidence="2" id="KW-0813">Transport</keyword>
<keyword evidence="4 7" id="KW-0812">Transmembrane</keyword>
<feature type="transmembrane region" description="Helical" evidence="7">
    <location>
        <begin position="12"/>
        <end position="30"/>
    </location>
</feature>
<dbReference type="PROSITE" id="PS50850">
    <property type="entry name" value="MFS"/>
    <property type="match status" value="1"/>
</dbReference>
<dbReference type="EMBL" id="JARPWY010000075">
    <property type="protein sequence ID" value="MDT2516309.1"/>
    <property type="molecule type" value="Genomic_DNA"/>
</dbReference>
<evidence type="ECO:0000256" key="1">
    <source>
        <dbReference type="ARBA" id="ARBA00004651"/>
    </source>
</evidence>